<evidence type="ECO:0000256" key="10">
    <source>
        <dbReference type="SAM" id="Phobius"/>
    </source>
</evidence>
<keyword evidence="8" id="KW-0325">Glycoprotein</keyword>
<dbReference type="Gene3D" id="3.30.200.20">
    <property type="entry name" value="Phosphorylase Kinase, domain 1"/>
    <property type="match status" value="1"/>
</dbReference>
<reference evidence="12 13" key="1">
    <citation type="submission" date="2022-12" db="EMBL/GenBank/DDBJ databases">
        <title>Chromosome-scale assembly of the Ensete ventricosum genome.</title>
        <authorList>
            <person name="Dussert Y."/>
            <person name="Stocks J."/>
            <person name="Wendawek A."/>
            <person name="Woldeyes F."/>
            <person name="Nichols R.A."/>
            <person name="Borrell J.S."/>
        </authorList>
    </citation>
    <scope>NUCLEOTIDE SEQUENCE [LARGE SCALE GENOMIC DNA]</scope>
    <source>
        <strain evidence="13">cv. Maze</strain>
        <tissue evidence="12">Seeds</tissue>
    </source>
</reference>
<evidence type="ECO:0000256" key="7">
    <source>
        <dbReference type="ARBA" id="ARBA00023136"/>
    </source>
</evidence>
<evidence type="ECO:0000256" key="2">
    <source>
        <dbReference type="ARBA" id="ARBA00009592"/>
    </source>
</evidence>
<dbReference type="Gene3D" id="1.10.510.10">
    <property type="entry name" value="Transferase(Phosphotransferase) domain 1"/>
    <property type="match status" value="1"/>
</dbReference>
<dbReference type="InterPro" id="IPR046959">
    <property type="entry name" value="PRK1-6/SRF4-like"/>
</dbReference>
<evidence type="ECO:0000256" key="8">
    <source>
        <dbReference type="ARBA" id="ARBA00023180"/>
    </source>
</evidence>
<evidence type="ECO:0000259" key="11">
    <source>
        <dbReference type="PROSITE" id="PS50011"/>
    </source>
</evidence>
<proteinExistence type="inferred from homology"/>
<dbReference type="EMBL" id="JAQQAF010000004">
    <property type="protein sequence ID" value="KAJ8490504.1"/>
    <property type="molecule type" value="Genomic_DNA"/>
</dbReference>
<dbReference type="PROSITE" id="PS50011">
    <property type="entry name" value="PROTEIN_KINASE_DOM"/>
    <property type="match status" value="1"/>
</dbReference>
<gene>
    <name evidence="12" type="ORF">OPV22_012225</name>
</gene>
<accession>A0AAV8PKP7</accession>
<keyword evidence="4 10" id="KW-0812">Transmembrane</keyword>
<dbReference type="Pfam" id="PF13855">
    <property type="entry name" value="LRR_8"/>
    <property type="match status" value="1"/>
</dbReference>
<feature type="transmembrane region" description="Helical" evidence="10">
    <location>
        <begin position="282"/>
        <end position="307"/>
    </location>
</feature>
<evidence type="ECO:0000256" key="4">
    <source>
        <dbReference type="ARBA" id="ARBA00022692"/>
    </source>
</evidence>
<dbReference type="PANTHER" id="PTHR48007:SF39">
    <property type="entry name" value="PROTEIN KINASE DOMAIN-CONTAINING PROTEIN"/>
    <property type="match status" value="1"/>
</dbReference>
<dbReference type="Proteomes" id="UP001222027">
    <property type="component" value="Unassembled WGS sequence"/>
</dbReference>
<feature type="compositionally biased region" description="Gly residues" evidence="9">
    <location>
        <begin position="343"/>
        <end position="354"/>
    </location>
</feature>
<dbReference type="InterPro" id="IPR032675">
    <property type="entry name" value="LRR_dom_sf"/>
</dbReference>
<comment type="subcellular location">
    <subcellularLocation>
        <location evidence="1">Membrane</location>
        <topology evidence="1">Single-pass membrane protein</topology>
    </subcellularLocation>
</comment>
<evidence type="ECO:0000313" key="12">
    <source>
        <dbReference type="EMBL" id="KAJ8490504.1"/>
    </source>
</evidence>
<feature type="region of interest" description="Disordered" evidence="9">
    <location>
        <begin position="325"/>
        <end position="354"/>
    </location>
</feature>
<comment type="caution">
    <text evidence="12">The sequence shown here is derived from an EMBL/GenBank/DDBJ whole genome shotgun (WGS) entry which is preliminary data.</text>
</comment>
<dbReference type="SUPFAM" id="SSF56112">
    <property type="entry name" value="Protein kinase-like (PK-like)"/>
    <property type="match status" value="1"/>
</dbReference>
<evidence type="ECO:0000256" key="9">
    <source>
        <dbReference type="SAM" id="MobiDB-lite"/>
    </source>
</evidence>
<dbReference type="GO" id="GO:0016020">
    <property type="term" value="C:membrane"/>
    <property type="evidence" value="ECO:0007669"/>
    <property type="project" value="UniProtKB-SubCell"/>
</dbReference>
<dbReference type="InterPro" id="IPR001611">
    <property type="entry name" value="Leu-rich_rpt"/>
</dbReference>
<dbReference type="GO" id="GO:0004672">
    <property type="term" value="F:protein kinase activity"/>
    <property type="evidence" value="ECO:0007669"/>
    <property type="project" value="InterPro"/>
</dbReference>
<sequence length="710" mass="76600">MLLSLSMESQPVSPRCDFYLSFLLLCLSFSFLRASAAGDFDALLALKSSIDPHGSLPWRRESASGLCGGWKGVKECSPDGRVTKVVLEFLNLTGSLNRELLAPLDQLRVLSFKSNSLSGDIPDLSPLVNLKSIFLNDNQFSGRIPATLAALHRLKVIVLSDNLLSGPIPTSLAGLPRLYALLLQDNRLTGEIPAFNQPSLSYLNFSGNNLSGEIPATRALVRFNLSSFLGNSHLCGAQIGTPCTQKLIFPPPSLSPESSFGHVNAFPPFLPPTHNKSSRRRIIGIVAGSVAGAVFLSIFLALALLLACKRKRRRVVESRSIGVGLGGRSKPAEEDGGRRGDGSGDGGGGAGGEGAKSGFSWEAEGIGKLVFCGGVGEMYSLEELLRASAETLGRGTVGSTYKAVMESGFIVTVKRLKEASRPPADEFRRRMEDLGRLRHPNLVPLRAYFHAKEERLLVYDYFPNGSLFSLIHGSRPSGSGKPLHWTSCLKIAEDVATGLLYLHQSNPPAVHANLKPSNVLLGPDFESCLADYALIPSLLILPQASPHDLAVPSSSSAASSSLFYRAPESRLPKPSFTPLSDVYSFGVLLLELLTGKTPFQDLVEDHGADIPRWVRSVREEERNDSGEDPGSSGNEASEEKLTALLNIAVACVAVEAEKRPPMREVLRMIREARAEVMISSNSSDHSPGRWSDTVQSLPREHGSDGFPERD</sequence>
<protein>
    <recommendedName>
        <fullName evidence="11">Protein kinase domain-containing protein</fullName>
    </recommendedName>
</protein>
<feature type="domain" description="Protein kinase" evidence="11">
    <location>
        <begin position="386"/>
        <end position="678"/>
    </location>
</feature>
<feature type="compositionally biased region" description="Basic and acidic residues" evidence="9">
    <location>
        <begin position="698"/>
        <end position="710"/>
    </location>
</feature>
<evidence type="ECO:0000313" key="13">
    <source>
        <dbReference type="Proteomes" id="UP001222027"/>
    </source>
</evidence>
<evidence type="ECO:0000256" key="3">
    <source>
        <dbReference type="ARBA" id="ARBA00022614"/>
    </source>
</evidence>
<keyword evidence="3" id="KW-0433">Leucine-rich repeat</keyword>
<keyword evidence="7 10" id="KW-0472">Membrane</keyword>
<dbReference type="Pfam" id="PF08263">
    <property type="entry name" value="LRRNT_2"/>
    <property type="match status" value="1"/>
</dbReference>
<dbReference type="InterPro" id="IPR011009">
    <property type="entry name" value="Kinase-like_dom_sf"/>
</dbReference>
<keyword evidence="13" id="KW-1185">Reference proteome</keyword>
<comment type="similarity">
    <text evidence="2">Belongs to the RLP family.</text>
</comment>
<feature type="region of interest" description="Disordered" evidence="9">
    <location>
        <begin position="614"/>
        <end position="637"/>
    </location>
</feature>
<dbReference type="SUPFAM" id="SSF52058">
    <property type="entry name" value="L domain-like"/>
    <property type="match status" value="1"/>
</dbReference>
<dbReference type="InterPro" id="IPR013210">
    <property type="entry name" value="LRR_N_plant-typ"/>
</dbReference>
<dbReference type="PANTHER" id="PTHR48007">
    <property type="entry name" value="LEUCINE-RICH REPEAT RECEPTOR-LIKE PROTEIN KINASE PXC1"/>
    <property type="match status" value="1"/>
</dbReference>
<dbReference type="Pfam" id="PF00560">
    <property type="entry name" value="LRR_1"/>
    <property type="match status" value="1"/>
</dbReference>
<feature type="compositionally biased region" description="Basic and acidic residues" evidence="9">
    <location>
        <begin position="616"/>
        <end position="625"/>
    </location>
</feature>
<evidence type="ECO:0000256" key="6">
    <source>
        <dbReference type="ARBA" id="ARBA00022989"/>
    </source>
</evidence>
<keyword evidence="5" id="KW-0677">Repeat</keyword>
<name>A0AAV8PKP7_ENSVE</name>
<dbReference type="GO" id="GO:0005524">
    <property type="term" value="F:ATP binding"/>
    <property type="evidence" value="ECO:0007669"/>
    <property type="project" value="InterPro"/>
</dbReference>
<feature type="compositionally biased region" description="Basic and acidic residues" evidence="9">
    <location>
        <begin position="330"/>
        <end position="342"/>
    </location>
</feature>
<organism evidence="12 13">
    <name type="scientific">Ensete ventricosum</name>
    <name type="common">Abyssinian banana</name>
    <name type="synonym">Musa ensete</name>
    <dbReference type="NCBI Taxonomy" id="4639"/>
    <lineage>
        <taxon>Eukaryota</taxon>
        <taxon>Viridiplantae</taxon>
        <taxon>Streptophyta</taxon>
        <taxon>Embryophyta</taxon>
        <taxon>Tracheophyta</taxon>
        <taxon>Spermatophyta</taxon>
        <taxon>Magnoliopsida</taxon>
        <taxon>Liliopsida</taxon>
        <taxon>Zingiberales</taxon>
        <taxon>Musaceae</taxon>
        <taxon>Ensete</taxon>
    </lineage>
</organism>
<evidence type="ECO:0000256" key="1">
    <source>
        <dbReference type="ARBA" id="ARBA00004167"/>
    </source>
</evidence>
<dbReference type="FunFam" id="3.80.10.10:FF:000111">
    <property type="entry name" value="LRR receptor-like serine/threonine-protein kinase ERECTA"/>
    <property type="match status" value="1"/>
</dbReference>
<dbReference type="InterPro" id="IPR000719">
    <property type="entry name" value="Prot_kinase_dom"/>
</dbReference>
<dbReference type="Gene3D" id="3.80.10.10">
    <property type="entry name" value="Ribonuclease Inhibitor"/>
    <property type="match status" value="2"/>
</dbReference>
<keyword evidence="6 10" id="KW-1133">Transmembrane helix</keyword>
<feature type="region of interest" description="Disordered" evidence="9">
    <location>
        <begin position="678"/>
        <end position="710"/>
    </location>
</feature>
<dbReference type="Pfam" id="PF00069">
    <property type="entry name" value="Pkinase"/>
    <property type="match status" value="1"/>
</dbReference>
<evidence type="ECO:0000256" key="5">
    <source>
        <dbReference type="ARBA" id="ARBA00022737"/>
    </source>
</evidence>
<dbReference type="AlphaFoldDB" id="A0AAV8PKP7"/>